<evidence type="ECO:0000256" key="31">
    <source>
        <dbReference type="ARBA" id="ARBA00049443"/>
    </source>
</evidence>
<evidence type="ECO:0000256" key="22">
    <source>
        <dbReference type="ARBA" id="ARBA00047574"/>
    </source>
</evidence>
<dbReference type="FunFam" id="3.50.50.60:FF:000159">
    <property type="entry name" value="Dimethylaniline monooxygenase [N-oxide-forming]"/>
    <property type="match status" value="1"/>
</dbReference>
<evidence type="ECO:0000256" key="34">
    <source>
        <dbReference type="SAM" id="Phobius"/>
    </source>
</evidence>
<evidence type="ECO:0000256" key="15">
    <source>
        <dbReference type="ARBA" id="ARBA00023033"/>
    </source>
</evidence>
<keyword evidence="8 34" id="KW-0812">Transmembrane</keyword>
<evidence type="ECO:0000256" key="25">
    <source>
        <dbReference type="ARBA" id="ARBA00047977"/>
    </source>
</evidence>
<keyword evidence="17 34" id="KW-0472">Membrane</keyword>
<evidence type="ECO:0000256" key="30">
    <source>
        <dbReference type="ARBA" id="ARBA00048990"/>
    </source>
</evidence>
<keyword evidence="5" id="KW-0488">Methylation</keyword>
<organism evidence="36 37">
    <name type="scientific">Diploscapter pachys</name>
    <dbReference type="NCBI Taxonomy" id="2018661"/>
    <lineage>
        <taxon>Eukaryota</taxon>
        <taxon>Metazoa</taxon>
        <taxon>Ecdysozoa</taxon>
        <taxon>Nematoda</taxon>
        <taxon>Chromadorea</taxon>
        <taxon>Rhabditida</taxon>
        <taxon>Rhabditina</taxon>
        <taxon>Rhabditomorpha</taxon>
        <taxon>Rhabditoidea</taxon>
        <taxon>Rhabditidae</taxon>
        <taxon>Diploscapter</taxon>
    </lineage>
</organism>
<dbReference type="EC" id="1.-.-.-" evidence="33"/>
<evidence type="ECO:0000256" key="11">
    <source>
        <dbReference type="ARBA" id="ARBA00022848"/>
    </source>
</evidence>
<dbReference type="Pfam" id="PF00014">
    <property type="entry name" value="Kunitz_BPTI"/>
    <property type="match status" value="1"/>
</dbReference>
<dbReference type="GO" id="GO:0050660">
    <property type="term" value="F:flavin adenine dinucleotide binding"/>
    <property type="evidence" value="ECO:0007669"/>
    <property type="project" value="InterPro"/>
</dbReference>
<evidence type="ECO:0000256" key="12">
    <source>
        <dbReference type="ARBA" id="ARBA00022857"/>
    </source>
</evidence>
<dbReference type="GO" id="GO:0016174">
    <property type="term" value="F:NAD(P)H oxidase H2O2-forming activity"/>
    <property type="evidence" value="ECO:0007669"/>
    <property type="project" value="UniProtKB-EC"/>
</dbReference>
<comment type="catalytic activity">
    <reaction evidence="23">
        <text>sulcatone + NADPH + O2 + H(+) = 4-methylpent-3-en-1-yl acetate + NADP(+) + H2O</text>
        <dbReference type="Rhea" id="RHEA:54864"/>
        <dbReference type="ChEBI" id="CHEBI:15377"/>
        <dbReference type="ChEBI" id="CHEBI:15378"/>
        <dbReference type="ChEBI" id="CHEBI:15379"/>
        <dbReference type="ChEBI" id="CHEBI:16310"/>
        <dbReference type="ChEBI" id="CHEBI:57783"/>
        <dbReference type="ChEBI" id="CHEBI:58349"/>
        <dbReference type="ChEBI" id="CHEBI:138373"/>
    </reaction>
    <physiologicalReaction direction="left-to-right" evidence="23">
        <dbReference type="Rhea" id="RHEA:54865"/>
    </physiologicalReaction>
</comment>
<dbReference type="InterPro" id="IPR020946">
    <property type="entry name" value="Flavin_mOase-like"/>
</dbReference>
<evidence type="ECO:0000256" key="3">
    <source>
        <dbReference type="ARBA" id="ARBA00004524"/>
    </source>
</evidence>
<name>A0A2A2JHH5_9BILA</name>
<dbReference type="GO" id="GO:0050661">
    <property type="term" value="F:NADP binding"/>
    <property type="evidence" value="ECO:0007669"/>
    <property type="project" value="InterPro"/>
</dbReference>
<dbReference type="GO" id="GO:0006629">
    <property type="term" value="P:lipid metabolic process"/>
    <property type="evidence" value="ECO:0007669"/>
    <property type="project" value="UniProtKB-KW"/>
</dbReference>
<evidence type="ECO:0000256" key="21">
    <source>
        <dbReference type="ARBA" id="ARBA00047426"/>
    </source>
</evidence>
<dbReference type="GO" id="GO:0047822">
    <property type="term" value="F:hypotaurine monooxygenase activity"/>
    <property type="evidence" value="ECO:0007669"/>
    <property type="project" value="RHEA"/>
</dbReference>
<evidence type="ECO:0000313" key="37">
    <source>
        <dbReference type="Proteomes" id="UP000218231"/>
    </source>
</evidence>
<comment type="cofactor">
    <cofactor evidence="1 33">
        <name>FAD</name>
        <dbReference type="ChEBI" id="CHEBI:57692"/>
    </cofactor>
</comment>
<dbReference type="GO" id="GO:0004499">
    <property type="term" value="F:N,N-dimethylaniline monooxygenase activity"/>
    <property type="evidence" value="ECO:0007669"/>
    <property type="project" value="InterPro"/>
</dbReference>
<dbReference type="InterPro" id="IPR036880">
    <property type="entry name" value="Kunitz_BPTI_sf"/>
</dbReference>
<evidence type="ECO:0000256" key="8">
    <source>
        <dbReference type="ARBA" id="ARBA00022692"/>
    </source>
</evidence>
<dbReference type="PRINTS" id="PR01125">
    <property type="entry name" value="FMOXYGENASE5"/>
</dbReference>
<dbReference type="InterPro" id="IPR036291">
    <property type="entry name" value="NAD(P)-bd_dom_sf"/>
</dbReference>
<dbReference type="InterPro" id="IPR000960">
    <property type="entry name" value="Flavin_mOase"/>
</dbReference>
<comment type="catalytic activity">
    <reaction evidence="20">
        <text>hypotaurine + NADH + O2 + H(+) = taurine + NAD(+) + H2O</text>
        <dbReference type="Rhea" id="RHEA:74111"/>
        <dbReference type="ChEBI" id="CHEBI:15377"/>
        <dbReference type="ChEBI" id="CHEBI:15378"/>
        <dbReference type="ChEBI" id="CHEBI:15379"/>
        <dbReference type="ChEBI" id="CHEBI:57540"/>
        <dbReference type="ChEBI" id="CHEBI:57853"/>
        <dbReference type="ChEBI" id="CHEBI:57945"/>
        <dbReference type="ChEBI" id="CHEBI:507393"/>
        <dbReference type="EC" id="1.14.13.8"/>
    </reaction>
    <physiologicalReaction direction="left-to-right" evidence="20">
        <dbReference type="Rhea" id="RHEA:74112"/>
    </physiologicalReaction>
</comment>
<evidence type="ECO:0000256" key="6">
    <source>
        <dbReference type="ARBA" id="ARBA00022553"/>
    </source>
</evidence>
<keyword evidence="7 33" id="KW-0285">Flavoprotein</keyword>
<evidence type="ECO:0000256" key="26">
    <source>
        <dbReference type="ARBA" id="ARBA00048041"/>
    </source>
</evidence>
<evidence type="ECO:0000256" key="23">
    <source>
        <dbReference type="ARBA" id="ARBA00047855"/>
    </source>
</evidence>
<dbReference type="FunFam" id="3.40.50.720:FF:000137">
    <property type="entry name" value="Hydroxysteroid (17-beta) dehydrogenase 3"/>
    <property type="match status" value="1"/>
</dbReference>
<evidence type="ECO:0000313" key="36">
    <source>
        <dbReference type="EMBL" id="PAV61206.1"/>
    </source>
</evidence>
<dbReference type="Pfam" id="PF00106">
    <property type="entry name" value="adh_short"/>
    <property type="match status" value="1"/>
</dbReference>
<keyword evidence="6" id="KW-0597">Phosphoprotein</keyword>
<dbReference type="SMART" id="SM00131">
    <property type="entry name" value="KU"/>
    <property type="match status" value="1"/>
</dbReference>
<dbReference type="InterPro" id="IPR002257">
    <property type="entry name" value="Flavin_mOase_5"/>
</dbReference>
<dbReference type="PROSITE" id="PS00061">
    <property type="entry name" value="ADH_SHORT"/>
    <property type="match status" value="1"/>
</dbReference>
<comment type="catalytic activity">
    <reaction evidence="27">
        <text>trimethylamine + NADPH + O2 = trimethylamine N-oxide + NADP(+) + H2O</text>
        <dbReference type="Rhea" id="RHEA:31979"/>
        <dbReference type="ChEBI" id="CHEBI:15377"/>
        <dbReference type="ChEBI" id="CHEBI:15379"/>
        <dbReference type="ChEBI" id="CHEBI:15724"/>
        <dbReference type="ChEBI" id="CHEBI:57783"/>
        <dbReference type="ChEBI" id="CHEBI:58349"/>
        <dbReference type="ChEBI" id="CHEBI:58389"/>
        <dbReference type="EC" id="1.14.13.148"/>
    </reaction>
    <physiologicalReaction direction="left-to-right" evidence="27">
        <dbReference type="Rhea" id="RHEA:31980"/>
    </physiologicalReaction>
</comment>
<dbReference type="InterPro" id="IPR036188">
    <property type="entry name" value="FAD/NAD-bd_sf"/>
</dbReference>
<comment type="catalytic activity">
    <reaction evidence="28">
        <text>octan-3-one + NADPH + O2 + H(+) = ethyl hexanoate + NADP(+) + H2O</text>
        <dbReference type="Rhea" id="RHEA:54856"/>
        <dbReference type="ChEBI" id="CHEBI:15377"/>
        <dbReference type="ChEBI" id="CHEBI:15378"/>
        <dbReference type="ChEBI" id="CHEBI:15379"/>
        <dbReference type="ChEBI" id="CHEBI:57783"/>
        <dbReference type="ChEBI" id="CHEBI:58349"/>
        <dbReference type="ChEBI" id="CHEBI:80946"/>
        <dbReference type="ChEBI" id="CHEBI:86055"/>
    </reaction>
    <physiologicalReaction direction="left-to-right" evidence="28">
        <dbReference type="Rhea" id="RHEA:54857"/>
    </physiologicalReaction>
</comment>
<comment type="catalytic activity">
    <reaction evidence="24">
        <text>NADPH + O2 + H(+) = H2O2 + NADP(+)</text>
        <dbReference type="Rhea" id="RHEA:11260"/>
        <dbReference type="ChEBI" id="CHEBI:15378"/>
        <dbReference type="ChEBI" id="CHEBI:15379"/>
        <dbReference type="ChEBI" id="CHEBI:16240"/>
        <dbReference type="ChEBI" id="CHEBI:57783"/>
        <dbReference type="ChEBI" id="CHEBI:58349"/>
        <dbReference type="EC" id="1.6.3.1"/>
    </reaction>
    <physiologicalReaction direction="left-to-right" evidence="24">
        <dbReference type="Rhea" id="RHEA:11261"/>
    </physiologicalReaction>
</comment>
<evidence type="ECO:0000256" key="9">
    <source>
        <dbReference type="ARBA" id="ARBA00022824"/>
    </source>
</evidence>
<dbReference type="SUPFAM" id="SSF57362">
    <property type="entry name" value="BPTI-like"/>
    <property type="match status" value="1"/>
</dbReference>
<dbReference type="STRING" id="2018661.A0A2A2JHH5"/>
<dbReference type="Proteomes" id="UP000218231">
    <property type="component" value="Unassembled WGS sequence"/>
</dbReference>
<keyword evidence="12" id="KW-0521">NADP</keyword>
<comment type="catalytic activity">
    <reaction evidence="29">
        <text>(2E)-geranial + NADPH + O2 + H(+) = (1E)-2,6-dimethylhepta-1,5-dien-1-yl formate + NADP(+) + H2O</text>
        <dbReference type="Rhea" id="RHEA:54860"/>
        <dbReference type="ChEBI" id="CHEBI:15377"/>
        <dbReference type="ChEBI" id="CHEBI:15378"/>
        <dbReference type="ChEBI" id="CHEBI:15379"/>
        <dbReference type="ChEBI" id="CHEBI:16980"/>
        <dbReference type="ChEBI" id="CHEBI:57783"/>
        <dbReference type="ChEBI" id="CHEBI:58349"/>
        <dbReference type="ChEBI" id="CHEBI:138375"/>
    </reaction>
    <physiologicalReaction direction="left-to-right" evidence="29">
        <dbReference type="Rhea" id="RHEA:54861"/>
    </physiologicalReaction>
</comment>
<reference evidence="36 37" key="1">
    <citation type="journal article" date="2017" name="Curr. Biol.">
        <title>Genome architecture and evolution of a unichromosomal asexual nematode.</title>
        <authorList>
            <person name="Fradin H."/>
            <person name="Zegar C."/>
            <person name="Gutwein M."/>
            <person name="Lucas J."/>
            <person name="Kovtun M."/>
            <person name="Corcoran D."/>
            <person name="Baugh L.R."/>
            <person name="Kiontke K."/>
            <person name="Gunsalus K."/>
            <person name="Fitch D.H."/>
            <person name="Piano F."/>
        </authorList>
    </citation>
    <scope>NUCLEOTIDE SEQUENCE [LARGE SCALE GENOMIC DNA]</scope>
    <source>
        <strain evidence="36">PF1309</strain>
    </source>
</reference>
<evidence type="ECO:0000256" key="32">
    <source>
        <dbReference type="ARBA" id="ARBA00049475"/>
    </source>
</evidence>
<dbReference type="SUPFAM" id="SSF51905">
    <property type="entry name" value="FAD/NAD(P)-binding domain"/>
    <property type="match status" value="2"/>
</dbReference>
<evidence type="ECO:0000256" key="24">
    <source>
        <dbReference type="ARBA" id="ARBA00047864"/>
    </source>
</evidence>
<dbReference type="AlphaFoldDB" id="A0A2A2JHH5"/>
<dbReference type="PROSITE" id="PS50279">
    <property type="entry name" value="BPTI_KUNITZ_2"/>
    <property type="match status" value="1"/>
</dbReference>
<comment type="function">
    <text evidence="18">Acts as a Baeyer-Villiger monooxygenase on a broad range of substrates. Catalyzes the insertion of an oxygen atom into a carbon-carbon bond adjacent to a carbonyl, which converts ketones to esters. Active on diverse carbonyl compounds, whereas soft nucleophiles are mostly non- or poorly reactive. In contrast with other forms of FMO it is non- or poorly active on 'classical' substrates such as drugs, pesticides, and dietary components containing soft nucleophilic heteroatoms. Able to oxidize drug molecules bearing a carbonyl group on an aliphatic chain, such as nabumetone and pentoxifylline. Also, in the absence of substrates, shows slow but yet significant NADPH oxidase activity. Acts as a positive modulator of cholesterol biosynthesis as well as glucose homeostasis, promoting metabolic aging via pleiotropic effects.</text>
</comment>
<gene>
    <name evidence="36" type="ORF">WR25_06840</name>
</gene>
<evidence type="ECO:0000256" key="7">
    <source>
        <dbReference type="ARBA" id="ARBA00022630"/>
    </source>
</evidence>
<accession>A0A2A2JHH5</accession>
<dbReference type="InterPro" id="IPR050346">
    <property type="entry name" value="FMO-like"/>
</dbReference>
<dbReference type="GO" id="GO:0005789">
    <property type="term" value="C:endoplasmic reticulum membrane"/>
    <property type="evidence" value="ECO:0007669"/>
    <property type="project" value="UniProtKB-SubCell"/>
</dbReference>
<comment type="caution">
    <text evidence="36">The sequence shown here is derived from an EMBL/GenBank/DDBJ whole genome shotgun (WGS) entry which is preliminary data.</text>
</comment>
<dbReference type="InterPro" id="IPR020904">
    <property type="entry name" value="Sc_DH/Rdtase_CS"/>
</dbReference>
<dbReference type="OrthoDB" id="66881at2759"/>
<dbReference type="PANTHER" id="PTHR23023">
    <property type="entry name" value="DIMETHYLANILINE MONOOXYGENASE"/>
    <property type="match status" value="1"/>
</dbReference>
<evidence type="ECO:0000256" key="10">
    <source>
        <dbReference type="ARBA" id="ARBA00022827"/>
    </source>
</evidence>
<comment type="catalytic activity">
    <reaction evidence="26">
        <text>hypotaurine + NADPH + O2 + H(+) = taurine + NADP(+) + H2O</text>
        <dbReference type="Rhea" id="RHEA:69819"/>
        <dbReference type="ChEBI" id="CHEBI:15377"/>
        <dbReference type="ChEBI" id="CHEBI:15378"/>
        <dbReference type="ChEBI" id="CHEBI:15379"/>
        <dbReference type="ChEBI" id="CHEBI:57783"/>
        <dbReference type="ChEBI" id="CHEBI:57853"/>
        <dbReference type="ChEBI" id="CHEBI:58349"/>
        <dbReference type="ChEBI" id="CHEBI:507393"/>
        <dbReference type="EC" id="1.14.13.8"/>
    </reaction>
    <physiologicalReaction direction="left-to-right" evidence="26">
        <dbReference type="Rhea" id="RHEA:69820"/>
    </physiologicalReaction>
</comment>
<comment type="catalytic activity">
    <reaction evidence="30">
        <text>heptan-4-one + NADPH + O2 + H(+) = propyl butanoate + NADP(+) + H2O</text>
        <dbReference type="Rhea" id="RHEA:54852"/>
        <dbReference type="ChEBI" id="CHEBI:15377"/>
        <dbReference type="ChEBI" id="CHEBI:15378"/>
        <dbReference type="ChEBI" id="CHEBI:15379"/>
        <dbReference type="ChEBI" id="CHEBI:57783"/>
        <dbReference type="ChEBI" id="CHEBI:58349"/>
        <dbReference type="ChEBI" id="CHEBI:89484"/>
        <dbReference type="ChEBI" id="CHEBI:89719"/>
    </reaction>
    <physiologicalReaction direction="left-to-right" evidence="30">
        <dbReference type="Rhea" id="RHEA:54853"/>
    </physiologicalReaction>
</comment>
<comment type="catalytic activity">
    <reaction evidence="32">
        <text>octan-3-one + NADPH + O2 + H(+) = pentyl propanoate + NADP(+) + H2O</text>
        <dbReference type="Rhea" id="RHEA:54840"/>
        <dbReference type="ChEBI" id="CHEBI:15377"/>
        <dbReference type="ChEBI" id="CHEBI:15378"/>
        <dbReference type="ChEBI" id="CHEBI:15379"/>
        <dbReference type="ChEBI" id="CHEBI:57783"/>
        <dbReference type="ChEBI" id="CHEBI:58349"/>
        <dbReference type="ChEBI" id="CHEBI:80946"/>
        <dbReference type="ChEBI" id="CHEBI:87373"/>
    </reaction>
    <physiologicalReaction direction="left-to-right" evidence="32">
        <dbReference type="Rhea" id="RHEA:54841"/>
    </physiologicalReaction>
</comment>
<sequence>MSSMKGNKKKVLVVGAGASGLPSIRWALLYDLDVVCFEGSDDIGGLWRYKSMETEESSVMKSTIINSSKEMSAYSDFPPEDTMANYMHNTEMYRYFKMYTEHYDLLKYIKFHHMVKNVERSPDYKTTGKWNVSYVDNEGKDKSEAFDGVLLCNGHHQFPYMPKFEGQEKFKGRIIHSHSYKDHKGYEDKVCVCVGVGNSGIDVAVELSRIAKQVYLVSRRGTWVLNRVFDYGMPLDQENNNRFRNDVLRRIVPPPVTNWFIESKLNQRFDHALYGLKPKHRVFEAHPTVNDELPNRIISGTVRVKPNIKRFTESGVIFEDGTEVDHVDEVVLSTGYKFHFTLVEGGKLIPVKDNEVSLFEFMLPPETADHNSLAIIGLIQPLGSIMPISEMQARVFFENLTGGRKLPSKMEMEQNIKCKKMAMEARYVKSPRHTIQVDYITYMDELAKMAGCEVDLWDEFKKDPVFAYKLFCGPNVPYVYRLRGPHAWSGAKKTIEGVEYRTKLATCALAIDCSLPKDVGYTCDQQKSQKFYFDNRSKVCQPLYFQGCGGNENLFKTRDECLQACSGASSALPAASNFLASSSYDTIVVACNINTAAVLSDKAKTCNKGCDQGYTCKNNLCCPTKAKMARRIPCYCWVSFLGYVVMIVTAFVWYKAIRAFLRIVGPYMIYPGINLKKRAKGEWAVVTGATDGIGKGYAFELARRGFNIILISRSQEKLDNVKNELLGIYSNVKVKTFAFDFAKSKDVKEYQSMIEDVNKLEVGILVNNVGTKYTHPEPLHGMKDDLSDISNIIAVNTMPVTLLTSALLLQMVQRKGGVVVNISSFSGLYPMSHWSVYSSTKQYVRWLSNILRQEYARKGIIVQTIYPVFVVTNMTKMKEPSFFVPDAISYARQAVGTIGISDETTGYMTHQLQVEVLNLLPWFIRTWFIDSSSKKIRETYMNKKKKAKEAKEAKKE</sequence>
<evidence type="ECO:0000256" key="27">
    <source>
        <dbReference type="ARBA" id="ARBA00048088"/>
    </source>
</evidence>
<evidence type="ECO:0000256" key="16">
    <source>
        <dbReference type="ARBA" id="ARBA00023098"/>
    </source>
</evidence>
<keyword evidence="15 33" id="KW-0503">Monooxygenase</keyword>
<evidence type="ECO:0000256" key="28">
    <source>
        <dbReference type="ARBA" id="ARBA00048459"/>
    </source>
</evidence>
<comment type="catalytic activity">
    <reaction evidence="22">
        <text>heptan-2-one + NADPH + O2 + H(+) = pentyl acetate + NADP(+) + H2O</text>
        <dbReference type="Rhea" id="RHEA:54836"/>
        <dbReference type="ChEBI" id="CHEBI:5672"/>
        <dbReference type="ChEBI" id="CHEBI:15377"/>
        <dbReference type="ChEBI" id="CHEBI:15378"/>
        <dbReference type="ChEBI" id="CHEBI:15379"/>
        <dbReference type="ChEBI" id="CHEBI:57783"/>
        <dbReference type="ChEBI" id="CHEBI:58349"/>
        <dbReference type="ChEBI" id="CHEBI:87362"/>
    </reaction>
    <physiologicalReaction direction="left-to-right" evidence="22">
        <dbReference type="Rhea" id="RHEA:54837"/>
    </physiologicalReaction>
</comment>
<evidence type="ECO:0000256" key="17">
    <source>
        <dbReference type="ARBA" id="ARBA00023136"/>
    </source>
</evidence>
<dbReference type="Pfam" id="PF00743">
    <property type="entry name" value="FMO-like"/>
    <property type="match status" value="1"/>
</dbReference>
<evidence type="ECO:0000256" key="2">
    <source>
        <dbReference type="ARBA" id="ARBA00004389"/>
    </source>
</evidence>
<dbReference type="PRINTS" id="PR00370">
    <property type="entry name" value="FMOXYGENASE"/>
</dbReference>
<feature type="transmembrane region" description="Helical" evidence="34">
    <location>
        <begin position="637"/>
        <end position="654"/>
    </location>
</feature>
<dbReference type="EMBL" id="LIAE01010427">
    <property type="protein sequence ID" value="PAV61206.1"/>
    <property type="molecule type" value="Genomic_DNA"/>
</dbReference>
<dbReference type="CDD" id="cd00109">
    <property type="entry name" value="Kunitz-type"/>
    <property type="match status" value="1"/>
</dbReference>
<evidence type="ECO:0000256" key="19">
    <source>
        <dbReference type="ARBA" id="ARBA00045957"/>
    </source>
</evidence>
<evidence type="ECO:0000256" key="20">
    <source>
        <dbReference type="ARBA" id="ARBA00047338"/>
    </source>
</evidence>
<keyword evidence="9" id="KW-0256">Endoplasmic reticulum</keyword>
<comment type="catalytic activity">
    <reaction evidence="21">
        <text>hexan-3-one + NADPH + O2 + H(+) = propyl propanoate + NADP(+) + H2O</text>
        <dbReference type="Rhea" id="RHEA:54848"/>
        <dbReference type="ChEBI" id="CHEBI:15377"/>
        <dbReference type="ChEBI" id="CHEBI:15378"/>
        <dbReference type="ChEBI" id="CHEBI:15379"/>
        <dbReference type="ChEBI" id="CHEBI:57783"/>
        <dbReference type="ChEBI" id="CHEBI:58349"/>
        <dbReference type="ChEBI" id="CHEBI:89828"/>
        <dbReference type="ChEBI" id="CHEBI:89891"/>
    </reaction>
    <physiologicalReaction direction="left-to-right" evidence="21">
        <dbReference type="Rhea" id="RHEA:54849"/>
    </physiologicalReaction>
</comment>
<comment type="function">
    <text evidence="19">Broad spectrum monooxygenase that catalyzes the oxygenation of a wide variety of nitrogen- and sulfur-containing compounds including xenobiotics. Catalyzes the S-oxygenation of hypotaurine to produce taurine, an organic osmolyte involved in cell volume regulation as well as a variety of cytoprotective and developmental processes. In vitro, catalyzes the N-oxygenation of trimethylamine (TMA) to produce trimethylamine N-oxide (TMAO) and could therefore participate to the detoxification of this compound that is generated by the action of gut microbiota from dietary precursors such as choline, choline containing compounds, betaine or L-carnitine.</text>
</comment>
<evidence type="ECO:0000256" key="33">
    <source>
        <dbReference type="RuleBase" id="RU361177"/>
    </source>
</evidence>
<evidence type="ECO:0000256" key="13">
    <source>
        <dbReference type="ARBA" id="ARBA00022989"/>
    </source>
</evidence>
<evidence type="ECO:0000256" key="14">
    <source>
        <dbReference type="ARBA" id="ARBA00023002"/>
    </source>
</evidence>
<keyword evidence="14 33" id="KW-0560">Oxidoreductase</keyword>
<comment type="catalytic activity">
    <reaction evidence="31">
        <text>N,N-dimethylaniline + NADPH + O2 + H(+) = N,N-dimethylaniline N-oxide + NADP(+) + H2O</text>
        <dbReference type="Rhea" id="RHEA:24468"/>
        <dbReference type="ChEBI" id="CHEBI:15377"/>
        <dbReference type="ChEBI" id="CHEBI:15378"/>
        <dbReference type="ChEBI" id="CHEBI:15379"/>
        <dbReference type="ChEBI" id="CHEBI:16269"/>
        <dbReference type="ChEBI" id="CHEBI:17735"/>
        <dbReference type="ChEBI" id="CHEBI:57783"/>
        <dbReference type="ChEBI" id="CHEBI:58349"/>
        <dbReference type="EC" id="1.14.13.8"/>
    </reaction>
    <physiologicalReaction direction="left-to-right" evidence="31">
        <dbReference type="Rhea" id="RHEA:24469"/>
    </physiologicalReaction>
</comment>
<keyword evidence="13 34" id="KW-1133">Transmembrane helix</keyword>
<evidence type="ECO:0000256" key="18">
    <source>
        <dbReference type="ARBA" id="ARBA00045722"/>
    </source>
</evidence>
<dbReference type="SUPFAM" id="SSF51735">
    <property type="entry name" value="NAD(P)-binding Rossmann-fold domains"/>
    <property type="match status" value="1"/>
</dbReference>
<dbReference type="InterPro" id="IPR002223">
    <property type="entry name" value="Kunitz_BPTI"/>
</dbReference>
<proteinExistence type="inferred from homology"/>
<keyword evidence="16" id="KW-0443">Lipid metabolism</keyword>
<dbReference type="InterPro" id="IPR002347">
    <property type="entry name" value="SDR_fam"/>
</dbReference>
<dbReference type="Gene3D" id="4.10.410.10">
    <property type="entry name" value="Pancreatic trypsin inhibitor Kunitz domain"/>
    <property type="match status" value="1"/>
</dbReference>
<dbReference type="GO" id="GO:0034899">
    <property type="term" value="F:trimethylamine monooxygenase activity"/>
    <property type="evidence" value="ECO:0007669"/>
    <property type="project" value="UniProtKB-EC"/>
</dbReference>
<keyword evidence="11" id="KW-0492">Microsome</keyword>
<evidence type="ECO:0000256" key="1">
    <source>
        <dbReference type="ARBA" id="ARBA00001974"/>
    </source>
</evidence>
<dbReference type="CDD" id="cd05356">
    <property type="entry name" value="17beta-HSD1_like_SDR_c"/>
    <property type="match status" value="1"/>
</dbReference>
<feature type="domain" description="BPTI/Kunitz inhibitor" evidence="35">
    <location>
        <begin position="513"/>
        <end position="565"/>
    </location>
</feature>
<evidence type="ECO:0000256" key="29">
    <source>
        <dbReference type="ARBA" id="ARBA00048989"/>
    </source>
</evidence>
<dbReference type="GO" id="GO:0004867">
    <property type="term" value="F:serine-type endopeptidase inhibitor activity"/>
    <property type="evidence" value="ECO:0007669"/>
    <property type="project" value="InterPro"/>
</dbReference>
<evidence type="ECO:0000256" key="5">
    <source>
        <dbReference type="ARBA" id="ARBA00022481"/>
    </source>
</evidence>
<keyword evidence="10 33" id="KW-0274">FAD</keyword>
<evidence type="ECO:0000259" key="35">
    <source>
        <dbReference type="PROSITE" id="PS50279"/>
    </source>
</evidence>
<dbReference type="Gene3D" id="3.50.50.60">
    <property type="entry name" value="FAD/NAD(P)-binding domain"/>
    <property type="match status" value="1"/>
</dbReference>
<keyword evidence="37" id="KW-1185">Reference proteome</keyword>
<dbReference type="Gene3D" id="3.40.50.720">
    <property type="entry name" value="NAD(P)-binding Rossmann-like Domain"/>
    <property type="match status" value="1"/>
</dbReference>
<comment type="subcellular location">
    <subcellularLocation>
        <location evidence="2">Endoplasmic reticulum membrane</location>
        <topology evidence="2">Single-pass membrane protein</topology>
    </subcellularLocation>
    <subcellularLocation>
        <location evidence="3">Microsome membrane</location>
    </subcellularLocation>
</comment>
<protein>
    <recommendedName>
        <fullName evidence="33">Flavin-containing monooxygenase</fullName>
        <ecNumber evidence="33">1.-.-.-</ecNumber>
    </recommendedName>
</protein>
<comment type="catalytic activity">
    <reaction evidence="25">
        <text>hexan-3-one + NADPH + O2 + H(+) = ethyl butanoate + NADP(+) + H2O</text>
        <dbReference type="Rhea" id="RHEA:54844"/>
        <dbReference type="ChEBI" id="CHEBI:15377"/>
        <dbReference type="ChEBI" id="CHEBI:15378"/>
        <dbReference type="ChEBI" id="CHEBI:15379"/>
        <dbReference type="ChEBI" id="CHEBI:57783"/>
        <dbReference type="ChEBI" id="CHEBI:58349"/>
        <dbReference type="ChEBI" id="CHEBI:88764"/>
        <dbReference type="ChEBI" id="CHEBI:89891"/>
    </reaction>
    <physiologicalReaction direction="left-to-right" evidence="25">
        <dbReference type="Rhea" id="RHEA:54845"/>
    </physiologicalReaction>
</comment>
<evidence type="ECO:0000256" key="4">
    <source>
        <dbReference type="ARBA" id="ARBA00009183"/>
    </source>
</evidence>
<comment type="similarity">
    <text evidence="4 33">Belongs to the FMO family.</text>
</comment>